<feature type="binding site" evidence="8">
    <location>
        <position position="55"/>
    </location>
    <ligand>
        <name>Mg(2+)</name>
        <dbReference type="ChEBI" id="CHEBI:18420"/>
    </ligand>
</feature>
<evidence type="ECO:0000256" key="8">
    <source>
        <dbReference type="HAMAP-Rule" id="MF_00101"/>
    </source>
</evidence>
<evidence type="ECO:0000313" key="11">
    <source>
        <dbReference type="Proteomes" id="UP000001052"/>
    </source>
</evidence>
<keyword evidence="11" id="KW-1185">Reference proteome</keyword>
<dbReference type="Pfam" id="PF01648">
    <property type="entry name" value="ACPS"/>
    <property type="match status" value="1"/>
</dbReference>
<evidence type="ECO:0000256" key="7">
    <source>
        <dbReference type="ARBA" id="ARBA00023160"/>
    </source>
</evidence>
<evidence type="ECO:0000256" key="3">
    <source>
        <dbReference type="ARBA" id="ARBA00022723"/>
    </source>
</evidence>
<keyword evidence="3 8" id="KW-0479">Metal-binding</keyword>
<dbReference type="GO" id="GO:0005737">
    <property type="term" value="C:cytoplasm"/>
    <property type="evidence" value="ECO:0007669"/>
    <property type="project" value="UniProtKB-SubCell"/>
</dbReference>
<organism evidence="10 11">
    <name type="scientific">Desulfohalobium retbaense (strain ATCC 49708 / DSM 5692 / JCM 16813 / HR100)</name>
    <dbReference type="NCBI Taxonomy" id="485915"/>
    <lineage>
        <taxon>Bacteria</taxon>
        <taxon>Pseudomonadati</taxon>
        <taxon>Thermodesulfobacteriota</taxon>
        <taxon>Desulfovibrionia</taxon>
        <taxon>Desulfovibrionales</taxon>
        <taxon>Desulfohalobiaceae</taxon>
        <taxon>Desulfohalobium</taxon>
    </lineage>
</organism>
<dbReference type="NCBIfam" id="TIGR00516">
    <property type="entry name" value="acpS"/>
    <property type="match status" value="1"/>
</dbReference>
<dbReference type="InterPro" id="IPR037143">
    <property type="entry name" value="4-PPantetheinyl_Trfase_dom_sf"/>
</dbReference>
<dbReference type="Gene3D" id="3.90.470.20">
    <property type="entry name" value="4'-phosphopantetheinyl transferase domain"/>
    <property type="match status" value="1"/>
</dbReference>
<evidence type="ECO:0000256" key="6">
    <source>
        <dbReference type="ARBA" id="ARBA00023098"/>
    </source>
</evidence>
<keyword evidence="7 8" id="KW-0275">Fatty acid biosynthesis</keyword>
<dbReference type="EC" id="2.7.8.7" evidence="8"/>
<proteinExistence type="inferred from homology"/>
<dbReference type="InterPro" id="IPR004568">
    <property type="entry name" value="Ppantetheine-prot_Trfase_dom"/>
</dbReference>
<dbReference type="RefSeq" id="WP_015752128.1">
    <property type="nucleotide sequence ID" value="NC_013223.1"/>
</dbReference>
<evidence type="ECO:0000256" key="5">
    <source>
        <dbReference type="ARBA" id="ARBA00022842"/>
    </source>
</evidence>
<keyword evidence="6 8" id="KW-0443">Lipid metabolism</keyword>
<keyword evidence="5 8" id="KW-0460">Magnesium</keyword>
<keyword evidence="8" id="KW-0963">Cytoplasm</keyword>
<dbReference type="KEGG" id="drt:Dret_1701"/>
<dbReference type="Proteomes" id="UP000001052">
    <property type="component" value="Chromosome"/>
</dbReference>
<sequence>MIVGLGIDIVETDRIARIWNRFGDHFTRKILTEKERHALDTPSVPALAARFAAKEAGVKALGTGFSHGITPKCLEILSDAHGKPQIAFFGPARIQADVLGVVSCHVSMTHGRDNAVAVVVLETKTSP</sequence>
<dbReference type="STRING" id="485915.Dret_1701"/>
<comment type="catalytic activity">
    <reaction evidence="8">
        <text>apo-[ACP] + CoA = holo-[ACP] + adenosine 3',5'-bisphosphate + H(+)</text>
        <dbReference type="Rhea" id="RHEA:12068"/>
        <dbReference type="Rhea" id="RHEA-COMP:9685"/>
        <dbReference type="Rhea" id="RHEA-COMP:9690"/>
        <dbReference type="ChEBI" id="CHEBI:15378"/>
        <dbReference type="ChEBI" id="CHEBI:29999"/>
        <dbReference type="ChEBI" id="CHEBI:57287"/>
        <dbReference type="ChEBI" id="CHEBI:58343"/>
        <dbReference type="ChEBI" id="CHEBI:64479"/>
        <dbReference type="EC" id="2.7.8.7"/>
    </reaction>
</comment>
<dbReference type="NCBIfam" id="TIGR00556">
    <property type="entry name" value="pantethn_trn"/>
    <property type="match status" value="1"/>
</dbReference>
<dbReference type="InterPro" id="IPR002582">
    <property type="entry name" value="ACPS"/>
</dbReference>
<evidence type="ECO:0000256" key="2">
    <source>
        <dbReference type="ARBA" id="ARBA00022679"/>
    </source>
</evidence>
<dbReference type="GO" id="GO:0000287">
    <property type="term" value="F:magnesium ion binding"/>
    <property type="evidence" value="ECO:0007669"/>
    <property type="project" value="UniProtKB-UniRule"/>
</dbReference>
<evidence type="ECO:0000256" key="1">
    <source>
        <dbReference type="ARBA" id="ARBA00022516"/>
    </source>
</evidence>
<comment type="subcellular location">
    <subcellularLocation>
        <location evidence="8">Cytoplasm</location>
    </subcellularLocation>
</comment>
<keyword evidence="2 8" id="KW-0808">Transferase</keyword>
<comment type="cofactor">
    <cofactor evidence="8">
        <name>Mg(2+)</name>
        <dbReference type="ChEBI" id="CHEBI:18420"/>
    </cofactor>
</comment>
<name>C8X3I8_DESRD</name>
<dbReference type="InterPro" id="IPR008278">
    <property type="entry name" value="4-PPantetheinyl_Trfase_dom"/>
</dbReference>
<keyword evidence="4 8" id="KW-0276">Fatty acid metabolism</keyword>
<dbReference type="eggNOG" id="COG0736">
    <property type="taxonomic scope" value="Bacteria"/>
</dbReference>
<reference evidence="11" key="1">
    <citation type="submission" date="2009-09" db="EMBL/GenBank/DDBJ databases">
        <title>The complete chromosome of Desulfohalobium retbaense DSM 5692.</title>
        <authorList>
            <consortium name="US DOE Joint Genome Institute (JGI-PGF)"/>
            <person name="Lucas S."/>
            <person name="Copeland A."/>
            <person name="Lapidus A."/>
            <person name="Glavina del Rio T."/>
            <person name="Dalin E."/>
            <person name="Tice H."/>
            <person name="Bruce D."/>
            <person name="Goodwin L."/>
            <person name="Pitluck S."/>
            <person name="Kyrpides N."/>
            <person name="Mavromatis K."/>
            <person name="Ivanova N."/>
            <person name="Mikhailova N."/>
            <person name="Munk A.C."/>
            <person name="Brettin T."/>
            <person name="Detter J.C."/>
            <person name="Han C."/>
            <person name="Tapia R."/>
            <person name="Larimer F."/>
            <person name="Land M."/>
            <person name="Hauser L."/>
            <person name="Markowitz V."/>
            <person name="Cheng J.-F."/>
            <person name="Hugenholtz P."/>
            <person name="Woyke T."/>
            <person name="Wu D."/>
            <person name="Spring S."/>
            <person name="Klenk H.-P."/>
            <person name="Eisen J.A."/>
        </authorList>
    </citation>
    <scope>NUCLEOTIDE SEQUENCE [LARGE SCALE GENOMIC DNA]</scope>
    <source>
        <strain evidence="11">DSM 5692</strain>
    </source>
</reference>
<protein>
    <recommendedName>
        <fullName evidence="8">Holo-[acyl-carrier-protein] synthase</fullName>
        <shortName evidence="8">Holo-ACP synthase</shortName>
        <ecNumber evidence="8">2.7.8.7</ecNumber>
    </recommendedName>
    <alternativeName>
        <fullName evidence="8">4'-phosphopantetheinyl transferase AcpS</fullName>
    </alternativeName>
</protein>
<evidence type="ECO:0000256" key="4">
    <source>
        <dbReference type="ARBA" id="ARBA00022832"/>
    </source>
</evidence>
<keyword evidence="1 8" id="KW-0444">Lipid biosynthesis</keyword>
<dbReference type="HOGENOM" id="CLU_089696_0_2_7"/>
<evidence type="ECO:0000259" key="9">
    <source>
        <dbReference type="Pfam" id="PF01648"/>
    </source>
</evidence>
<comment type="function">
    <text evidence="8">Transfers the 4'-phosphopantetheine moiety from coenzyme A to a Ser of acyl-carrier-protein.</text>
</comment>
<dbReference type="HAMAP" id="MF_00101">
    <property type="entry name" value="AcpS"/>
    <property type="match status" value="1"/>
</dbReference>
<dbReference type="AlphaFoldDB" id="C8X3I8"/>
<dbReference type="EMBL" id="CP001734">
    <property type="protein sequence ID" value="ACV68985.1"/>
    <property type="molecule type" value="Genomic_DNA"/>
</dbReference>
<gene>
    <name evidence="8" type="primary">acpS</name>
    <name evidence="10" type="ordered locus">Dret_1701</name>
</gene>
<comment type="similarity">
    <text evidence="8">Belongs to the P-Pant transferase superfamily. AcpS family.</text>
</comment>
<feature type="binding site" evidence="8">
    <location>
        <position position="8"/>
    </location>
    <ligand>
        <name>Mg(2+)</name>
        <dbReference type="ChEBI" id="CHEBI:18420"/>
    </ligand>
</feature>
<dbReference type="GO" id="GO:0006633">
    <property type="term" value="P:fatty acid biosynthetic process"/>
    <property type="evidence" value="ECO:0007669"/>
    <property type="project" value="UniProtKB-UniRule"/>
</dbReference>
<dbReference type="NCBIfam" id="NF011251">
    <property type="entry name" value="PRK14657.1"/>
    <property type="match status" value="1"/>
</dbReference>
<feature type="domain" description="4'-phosphopantetheinyl transferase" evidence="9">
    <location>
        <begin position="4"/>
        <end position="94"/>
    </location>
</feature>
<evidence type="ECO:0000313" key="10">
    <source>
        <dbReference type="EMBL" id="ACV68985.1"/>
    </source>
</evidence>
<reference evidence="10 11" key="2">
    <citation type="journal article" date="2010" name="Stand. Genomic Sci.">
        <title>Complete genome sequence of Desulfohalobium retbaense type strain (HR(100)).</title>
        <authorList>
            <person name="Spring S."/>
            <person name="Nolan M."/>
            <person name="Lapidus A."/>
            <person name="Glavina Del Rio T."/>
            <person name="Copeland A."/>
            <person name="Tice H."/>
            <person name="Cheng J.F."/>
            <person name="Lucas S."/>
            <person name="Land M."/>
            <person name="Chen F."/>
            <person name="Bruce D."/>
            <person name="Goodwin L."/>
            <person name="Pitluck S."/>
            <person name="Ivanova N."/>
            <person name="Mavromatis K."/>
            <person name="Mikhailova N."/>
            <person name="Pati A."/>
            <person name="Chen A."/>
            <person name="Palaniappan K."/>
            <person name="Hauser L."/>
            <person name="Chang Y.J."/>
            <person name="Jeffries C.D."/>
            <person name="Munk C."/>
            <person name="Kiss H."/>
            <person name="Chain P."/>
            <person name="Han C."/>
            <person name="Brettin T."/>
            <person name="Detter J.C."/>
            <person name="Schuler E."/>
            <person name="Goker M."/>
            <person name="Rohde M."/>
            <person name="Bristow J."/>
            <person name="Eisen J.A."/>
            <person name="Markowitz V."/>
            <person name="Hugenholtz P."/>
            <person name="Kyrpides N.C."/>
            <person name="Klenk H.P."/>
        </authorList>
    </citation>
    <scope>NUCLEOTIDE SEQUENCE [LARGE SCALE GENOMIC DNA]</scope>
    <source>
        <strain evidence="10 11">DSM 5692</strain>
    </source>
</reference>
<dbReference type="GO" id="GO:0008897">
    <property type="term" value="F:holo-[acyl-carrier-protein] synthase activity"/>
    <property type="evidence" value="ECO:0007669"/>
    <property type="project" value="UniProtKB-UniRule"/>
</dbReference>
<dbReference type="SUPFAM" id="SSF56214">
    <property type="entry name" value="4'-phosphopantetheinyl transferase"/>
    <property type="match status" value="1"/>
</dbReference>
<accession>C8X3I8</accession>
<dbReference type="OrthoDB" id="517356at2"/>